<proteinExistence type="predicted"/>
<dbReference type="EMBL" id="CYKH01000278">
    <property type="protein sequence ID" value="CUF26586.1"/>
    <property type="molecule type" value="Genomic_DNA"/>
</dbReference>
<evidence type="ECO:0000256" key="1">
    <source>
        <dbReference type="SAM" id="SignalP"/>
    </source>
</evidence>
<keyword evidence="3" id="KW-1185">Reference proteome</keyword>
<feature type="signal peptide" evidence="1">
    <location>
        <begin position="1"/>
        <end position="34"/>
    </location>
</feature>
<reference evidence="3" key="1">
    <citation type="submission" date="2015-09" db="EMBL/GenBank/DDBJ databases">
        <authorList>
            <consortium name="Pathogen Informatics"/>
        </authorList>
    </citation>
    <scope>NUCLEOTIDE SEQUENCE [LARGE SCALE GENOMIC DNA]</scope>
    <source>
        <strain evidence="3">Lake Konstanz</strain>
    </source>
</reference>
<organism evidence="2 3">
    <name type="scientific">Bodo saltans</name>
    <name type="common">Flagellated protozoan</name>
    <dbReference type="NCBI Taxonomy" id="75058"/>
    <lineage>
        <taxon>Eukaryota</taxon>
        <taxon>Discoba</taxon>
        <taxon>Euglenozoa</taxon>
        <taxon>Kinetoplastea</taxon>
        <taxon>Metakinetoplastina</taxon>
        <taxon>Eubodonida</taxon>
        <taxon>Bodonidae</taxon>
        <taxon>Bodo</taxon>
    </lineage>
</organism>
<gene>
    <name evidence="2" type="ORF">BSAL_60820c</name>
</gene>
<evidence type="ECO:0008006" key="4">
    <source>
        <dbReference type="Google" id="ProtNLM"/>
    </source>
</evidence>
<evidence type="ECO:0000313" key="3">
    <source>
        <dbReference type="Proteomes" id="UP000051952"/>
    </source>
</evidence>
<dbReference type="AlphaFoldDB" id="A0A0S4IR20"/>
<evidence type="ECO:0000313" key="2">
    <source>
        <dbReference type="EMBL" id="CUF26586.1"/>
    </source>
</evidence>
<sequence length="252" mass="27306">MKTITSSKPSYRRAVFTFAFLVSLLLHLPPMVSAQQRRVMNGGTVTSGLTITAPQSIIEMNGVTFTGGIAIQIDISGMSSTTRPVWVTICNCQFLNGATIYFIGDDNAVDTKKPVYITFEGTKFTDGALGFKGYFPPLTRIVIAHVTVLINNRLVVLPLWNPFNWGGGDNRYAYSSEQNPRFCSLVATLAALGLADPNCMHTRHSPSALMAFSTSTIALHCGSATSPPQKCSCSTATEPSVQPPYPVWCLRT</sequence>
<keyword evidence="1" id="KW-0732">Signal</keyword>
<dbReference type="VEuPathDB" id="TriTrypDB:BSAL_60820c"/>
<dbReference type="Proteomes" id="UP000051952">
    <property type="component" value="Unassembled WGS sequence"/>
</dbReference>
<protein>
    <recommendedName>
        <fullName evidence="4">Membrane-associated protein</fullName>
    </recommendedName>
</protein>
<feature type="chain" id="PRO_5006621540" description="Membrane-associated protein" evidence="1">
    <location>
        <begin position="35"/>
        <end position="252"/>
    </location>
</feature>
<accession>A0A0S4IR20</accession>
<name>A0A0S4IR20_BODSA</name>